<dbReference type="Pfam" id="PF07534">
    <property type="entry name" value="TLD"/>
    <property type="match status" value="1"/>
</dbReference>
<feature type="compositionally biased region" description="Basic and acidic residues" evidence="1">
    <location>
        <begin position="39"/>
        <end position="51"/>
    </location>
</feature>
<reference evidence="3 4" key="1">
    <citation type="submission" date="2012-10" db="EMBL/GenBank/DDBJ databases">
        <authorList>
            <person name="Zafar N."/>
            <person name="Inman J."/>
            <person name="Hall N."/>
            <person name="Lorenzi H."/>
            <person name="Caler E."/>
        </authorList>
    </citation>
    <scope>NUCLEOTIDE SEQUENCE [LARGE SCALE GENOMIC DNA]</scope>
    <source>
        <strain evidence="3 4">IP1</strain>
    </source>
</reference>
<organism evidence="3 4">
    <name type="scientific">Entamoeba invadens IP1</name>
    <dbReference type="NCBI Taxonomy" id="370355"/>
    <lineage>
        <taxon>Eukaryota</taxon>
        <taxon>Amoebozoa</taxon>
        <taxon>Evosea</taxon>
        <taxon>Archamoebae</taxon>
        <taxon>Mastigamoebida</taxon>
        <taxon>Entamoebidae</taxon>
        <taxon>Entamoeba</taxon>
    </lineage>
</organism>
<feature type="region of interest" description="Disordered" evidence="1">
    <location>
        <begin position="30"/>
        <end position="51"/>
    </location>
</feature>
<evidence type="ECO:0000259" key="2">
    <source>
        <dbReference type="Pfam" id="PF07534"/>
    </source>
</evidence>
<name>L7FQ77_ENTIV</name>
<dbReference type="RefSeq" id="XP_004259590.1">
    <property type="nucleotide sequence ID" value="XM_004259542.1"/>
</dbReference>
<dbReference type="InterPro" id="IPR006571">
    <property type="entry name" value="TLDc_dom"/>
</dbReference>
<dbReference type="VEuPathDB" id="AmoebaDB:EIN_270500"/>
<evidence type="ECO:0000256" key="1">
    <source>
        <dbReference type="SAM" id="MobiDB-lite"/>
    </source>
</evidence>
<dbReference type="EMBL" id="KB206331">
    <property type="protein sequence ID" value="ELP92819.1"/>
    <property type="molecule type" value="Genomic_DNA"/>
</dbReference>
<protein>
    <recommendedName>
        <fullName evidence="2">TLDc domain-containing protein</fullName>
    </recommendedName>
</protein>
<sequence>MGATSSTIGMIPRENTGSVKELTMLSLYSPSSPFSKISSPEKKSTSSKKDDTLDELDIDMFYIKSDKKRSQSSREYTKKPSTFFSHRKSRNCETRISKLKITKNTKCVIDDKLVRQDIGALEHNFFYSFLMAKVMCENFNSIYDTKIHGFDTRNLRSEICGKRSLLFVFQTKEYVFGFYQKDMIPLVKSNEPTQVTSEETFLFFMKRELECPFLITKRDQKKTNFSLYANDSTTLISCYSAFWLDTNGNLSFNPHMKDSYNIKLESYSHSHLSSSINNQFCERMLVLKCL</sequence>
<dbReference type="AlphaFoldDB" id="L7FQ77"/>
<dbReference type="Proteomes" id="UP000014680">
    <property type="component" value="Unassembled WGS sequence"/>
</dbReference>
<proteinExistence type="predicted"/>
<accession>L7FQ77</accession>
<evidence type="ECO:0000313" key="4">
    <source>
        <dbReference type="Proteomes" id="UP000014680"/>
    </source>
</evidence>
<keyword evidence="4" id="KW-1185">Reference proteome</keyword>
<feature type="domain" description="TLDc" evidence="2">
    <location>
        <begin position="126"/>
        <end position="255"/>
    </location>
</feature>
<dbReference type="KEGG" id="eiv:EIN_270500"/>
<dbReference type="GeneID" id="14891803"/>
<evidence type="ECO:0000313" key="3">
    <source>
        <dbReference type="EMBL" id="ELP92819.1"/>
    </source>
</evidence>
<gene>
    <name evidence="3" type="ORF">EIN_270500</name>
</gene>